<dbReference type="SMART" id="SM00382">
    <property type="entry name" value="AAA"/>
    <property type="match status" value="1"/>
</dbReference>
<evidence type="ECO:0000256" key="1">
    <source>
        <dbReference type="ARBA" id="ARBA00005417"/>
    </source>
</evidence>
<dbReference type="InterPro" id="IPR017871">
    <property type="entry name" value="ABC_transporter-like_CS"/>
</dbReference>
<accession>K4MHS4</accession>
<dbReference type="InterPro" id="IPR027417">
    <property type="entry name" value="P-loop_NTPase"/>
</dbReference>
<reference evidence="6" key="1">
    <citation type="submission" date="2012-07" db="EMBL/GenBank/DDBJ databases">
        <title>A Draft Genome for Bacillus alcalophilus strain ATCC 27647.</title>
        <authorList>
            <person name="Attie O."/>
            <person name="Jayaprakash A."/>
            <person name="Sachidanandam R."/>
            <person name="Shah H."/>
            <person name="Paulsen I."/>
            <person name="Morino M."/>
            <person name="Ito M."/>
            <person name="Krulwich T."/>
        </authorList>
    </citation>
    <scope>NUCLEOTIDE SEQUENCE</scope>
    <source>
        <strain evidence="6">ATCC 27647</strain>
    </source>
</reference>
<dbReference type="AlphaFoldDB" id="K4MHS4"/>
<evidence type="ECO:0000256" key="2">
    <source>
        <dbReference type="ARBA" id="ARBA00022448"/>
    </source>
</evidence>
<sequence>LLLQLDNVQKYFNKKATVCEVDLIVKKGECVGLVGESGSGKTTLAKCILGLEEITSGQLLLEGRPLQRKRDRTERSRIQAVFQNPSASMNPRRKIIDTLMEPYDALKLKEISFLHNTTRIEKAKQLLEMVGVPADYLPKYPHQLSGGQKQRVMIAKAISTQPDLIVFDEPTASLDVTTQAKILNLLKDLKENLSMSYLFISHDLAAVRFMSERIYIMKEGRIIDEATKENLFLKELQPYTKQLISAFGDERSERLL</sequence>
<organism evidence="6">
    <name type="scientific">Alkalihalobacillus alcalophilus ATCC 27647 = CGMCC 1.3604</name>
    <dbReference type="NCBI Taxonomy" id="1218173"/>
    <lineage>
        <taxon>Bacteria</taxon>
        <taxon>Bacillati</taxon>
        <taxon>Bacillota</taxon>
        <taxon>Bacilli</taxon>
        <taxon>Bacillales</taxon>
        <taxon>Bacillaceae</taxon>
        <taxon>Alkalihalobacillus</taxon>
    </lineage>
</organism>
<keyword evidence="4" id="KW-0067">ATP-binding</keyword>
<dbReference type="PANTHER" id="PTHR43776:SF7">
    <property type="entry name" value="D,D-DIPEPTIDE TRANSPORT ATP-BINDING PROTEIN DDPF-RELATED"/>
    <property type="match status" value="1"/>
</dbReference>
<keyword evidence="2" id="KW-0813">Transport</keyword>
<keyword evidence="3" id="KW-0547">Nucleotide-binding</keyword>
<gene>
    <name evidence="6" type="ORF">BalcAV1029</name>
</gene>
<evidence type="ECO:0000313" key="6">
    <source>
        <dbReference type="EMBL" id="AFV25704.1"/>
    </source>
</evidence>
<dbReference type="InterPro" id="IPR050319">
    <property type="entry name" value="ABC_transp_ATP-bind"/>
</dbReference>
<evidence type="ECO:0000256" key="4">
    <source>
        <dbReference type="ARBA" id="ARBA00022840"/>
    </source>
</evidence>
<name>K4MHS4_ALKAL</name>
<proteinExistence type="inferred from homology"/>
<feature type="domain" description="ABC transporter" evidence="5">
    <location>
        <begin position="3"/>
        <end position="244"/>
    </location>
</feature>
<dbReference type="CDD" id="cd03257">
    <property type="entry name" value="ABC_NikE_OppD_transporters"/>
    <property type="match status" value="1"/>
</dbReference>
<comment type="similarity">
    <text evidence="1">Belongs to the ABC transporter superfamily.</text>
</comment>
<dbReference type="GO" id="GO:0005524">
    <property type="term" value="F:ATP binding"/>
    <property type="evidence" value="ECO:0007669"/>
    <property type="project" value="UniProtKB-KW"/>
</dbReference>
<dbReference type="Gene3D" id="3.40.50.300">
    <property type="entry name" value="P-loop containing nucleotide triphosphate hydrolases"/>
    <property type="match status" value="1"/>
</dbReference>
<protein>
    <submittedName>
        <fullName evidence="6">Oligopeptide transporter</fullName>
    </submittedName>
</protein>
<dbReference type="PROSITE" id="PS50893">
    <property type="entry name" value="ABC_TRANSPORTER_2"/>
    <property type="match status" value="1"/>
</dbReference>
<feature type="non-terminal residue" evidence="6">
    <location>
        <position position="1"/>
    </location>
</feature>
<dbReference type="PANTHER" id="PTHR43776">
    <property type="entry name" value="TRANSPORT ATP-BINDING PROTEIN"/>
    <property type="match status" value="1"/>
</dbReference>
<dbReference type="PROSITE" id="PS00211">
    <property type="entry name" value="ABC_TRANSPORTER_1"/>
    <property type="match status" value="1"/>
</dbReference>
<evidence type="ECO:0000256" key="3">
    <source>
        <dbReference type="ARBA" id="ARBA00022741"/>
    </source>
</evidence>
<dbReference type="GO" id="GO:0016887">
    <property type="term" value="F:ATP hydrolysis activity"/>
    <property type="evidence" value="ECO:0007669"/>
    <property type="project" value="InterPro"/>
</dbReference>
<dbReference type="EMBL" id="JX399281">
    <property type="protein sequence ID" value="AFV25704.1"/>
    <property type="molecule type" value="Genomic_DNA"/>
</dbReference>
<evidence type="ECO:0000259" key="5">
    <source>
        <dbReference type="PROSITE" id="PS50893"/>
    </source>
</evidence>
<dbReference type="GO" id="GO:0055085">
    <property type="term" value="P:transmembrane transport"/>
    <property type="evidence" value="ECO:0007669"/>
    <property type="project" value="UniProtKB-ARBA"/>
</dbReference>
<dbReference type="Pfam" id="PF00005">
    <property type="entry name" value="ABC_tran"/>
    <property type="match status" value="1"/>
</dbReference>
<dbReference type="InterPro" id="IPR003439">
    <property type="entry name" value="ABC_transporter-like_ATP-bd"/>
</dbReference>
<dbReference type="SUPFAM" id="SSF52540">
    <property type="entry name" value="P-loop containing nucleoside triphosphate hydrolases"/>
    <property type="match status" value="1"/>
</dbReference>
<dbReference type="InterPro" id="IPR003593">
    <property type="entry name" value="AAA+_ATPase"/>
</dbReference>